<proteinExistence type="predicted"/>
<dbReference type="Proteomes" id="UP001597546">
    <property type="component" value="Unassembled WGS sequence"/>
</dbReference>
<evidence type="ECO:0000313" key="3">
    <source>
        <dbReference type="Proteomes" id="UP001597546"/>
    </source>
</evidence>
<keyword evidence="3" id="KW-1185">Reference proteome</keyword>
<dbReference type="PANTHER" id="PTHR36919">
    <property type="entry name" value="BLR1215 PROTEIN"/>
    <property type="match status" value="1"/>
</dbReference>
<organism evidence="2 3">
    <name type="scientific">Pedobacter alpinus</name>
    <dbReference type="NCBI Taxonomy" id="1590643"/>
    <lineage>
        <taxon>Bacteria</taxon>
        <taxon>Pseudomonadati</taxon>
        <taxon>Bacteroidota</taxon>
        <taxon>Sphingobacteriia</taxon>
        <taxon>Sphingobacteriales</taxon>
        <taxon>Sphingobacteriaceae</taxon>
        <taxon>Pedobacter</taxon>
    </lineage>
</organism>
<gene>
    <name evidence="2" type="ORF">ACFSSE_15650</name>
</gene>
<protein>
    <submittedName>
        <fullName evidence="2">DUF2147 domain-containing protein</fullName>
    </submittedName>
</protein>
<dbReference type="RefSeq" id="WP_379042201.1">
    <property type="nucleotide sequence ID" value="NZ_JBHSKW010000020.1"/>
</dbReference>
<name>A0ABW5TX12_9SPHI</name>
<dbReference type="PANTHER" id="PTHR36919:SF2">
    <property type="entry name" value="BLL6627 PROTEIN"/>
    <property type="match status" value="1"/>
</dbReference>
<dbReference type="EMBL" id="JBHULV010000052">
    <property type="protein sequence ID" value="MFD2733143.1"/>
    <property type="molecule type" value="Genomic_DNA"/>
</dbReference>
<evidence type="ECO:0000259" key="1">
    <source>
        <dbReference type="Pfam" id="PF09917"/>
    </source>
</evidence>
<accession>A0ABW5TX12</accession>
<dbReference type="Pfam" id="PF09917">
    <property type="entry name" value="DUF2147"/>
    <property type="match status" value="1"/>
</dbReference>
<feature type="domain" description="DUF2147" evidence="1">
    <location>
        <begin position="29"/>
        <end position="146"/>
    </location>
</feature>
<reference evidence="3" key="1">
    <citation type="journal article" date="2019" name="Int. J. Syst. Evol. Microbiol.">
        <title>The Global Catalogue of Microorganisms (GCM) 10K type strain sequencing project: providing services to taxonomists for standard genome sequencing and annotation.</title>
        <authorList>
            <consortium name="The Broad Institute Genomics Platform"/>
            <consortium name="The Broad Institute Genome Sequencing Center for Infectious Disease"/>
            <person name="Wu L."/>
            <person name="Ma J."/>
        </authorList>
    </citation>
    <scope>NUCLEOTIDE SEQUENCE [LARGE SCALE GENOMIC DNA]</scope>
    <source>
        <strain evidence="3">KCTC 42456</strain>
    </source>
</reference>
<comment type="caution">
    <text evidence="2">The sequence shown here is derived from an EMBL/GenBank/DDBJ whole genome shotgun (WGS) entry which is preliminary data.</text>
</comment>
<dbReference type="Gene3D" id="2.40.128.520">
    <property type="match status" value="1"/>
</dbReference>
<dbReference type="InterPro" id="IPR019223">
    <property type="entry name" value="DUF2147"/>
</dbReference>
<sequence length="150" mass="18076">MRFKLLYLVIIITLPFKGFSFTSEDDILGRWISTKKNVIIEVYKSSNQFKAKVIWFDDRDDIKRPMRTRLDIKNPDKDLKNKRILGMDVLERLSYNPDKNRWDNGLIYDPQSGKHWSSLVYFNTNMQMIVKGYWKFEFLCQTLTFNKFKN</sequence>
<evidence type="ECO:0000313" key="2">
    <source>
        <dbReference type="EMBL" id="MFD2733143.1"/>
    </source>
</evidence>